<dbReference type="OrthoDB" id="6118195at2"/>
<keyword evidence="1" id="KW-0812">Transmembrane</keyword>
<sequence length="163" mass="19080">MSKDFDFTTQYTLDKPFFEECYDQTSRPSTFPRSYLKAMFFLIFGGIVVQFKLLPSSYLGWFFIVLSVVEVLNVYFHRAWWVWRQTYSTGSGSKVTFHVDDSGVRYESPANSRRIAWDKIDQVQQGDLGIVFHMGKQRQYVSQSCLNDEVIAFIVKQHQAPEK</sequence>
<keyword evidence="3" id="KW-1185">Reference proteome</keyword>
<dbReference type="RefSeq" id="WP_017024109.1">
    <property type="nucleotide sequence ID" value="NZ_AJYK02000055.1"/>
</dbReference>
<gene>
    <name evidence="2" type="ORF">A1QC_07690</name>
</gene>
<keyword evidence="1" id="KW-1133">Transmembrane helix</keyword>
<dbReference type="Proteomes" id="UP000094070">
    <property type="component" value="Unassembled WGS sequence"/>
</dbReference>
<dbReference type="AlphaFoldDB" id="A0A1E5E3H1"/>
<evidence type="ECO:0000256" key="1">
    <source>
        <dbReference type="SAM" id="Phobius"/>
    </source>
</evidence>
<keyword evidence="1" id="KW-0472">Membrane</keyword>
<comment type="caution">
    <text evidence="2">The sequence shown here is derived from an EMBL/GenBank/DDBJ whole genome shotgun (WGS) entry which is preliminary data.</text>
</comment>
<feature type="transmembrane region" description="Helical" evidence="1">
    <location>
        <begin position="35"/>
        <end position="53"/>
    </location>
</feature>
<dbReference type="EMBL" id="AJYK02000055">
    <property type="protein sequence ID" value="OEF25895.1"/>
    <property type="molecule type" value="Genomic_DNA"/>
</dbReference>
<reference evidence="2 3" key="1">
    <citation type="journal article" date="2012" name="Science">
        <title>Ecological populations of bacteria act as socially cohesive units of antibiotic production and resistance.</title>
        <authorList>
            <person name="Cordero O.X."/>
            <person name="Wildschutte H."/>
            <person name="Kirkup B."/>
            <person name="Proehl S."/>
            <person name="Ngo L."/>
            <person name="Hussain F."/>
            <person name="Le Roux F."/>
            <person name="Mincer T."/>
            <person name="Polz M.F."/>
        </authorList>
    </citation>
    <scope>NUCLEOTIDE SEQUENCE [LARGE SCALE GENOMIC DNA]</scope>
    <source>
        <strain evidence="2 3">1S-45</strain>
    </source>
</reference>
<feature type="transmembrane region" description="Helical" evidence="1">
    <location>
        <begin position="59"/>
        <end position="76"/>
    </location>
</feature>
<evidence type="ECO:0008006" key="4">
    <source>
        <dbReference type="Google" id="ProtNLM"/>
    </source>
</evidence>
<dbReference type="eggNOG" id="ENOG5032VQM">
    <property type="taxonomic scope" value="Bacteria"/>
</dbReference>
<accession>A0A1E5E3H1</accession>
<protein>
    <recommendedName>
        <fullName evidence="4">YcxB-like protein domain-containing protein</fullName>
    </recommendedName>
</protein>
<evidence type="ECO:0000313" key="2">
    <source>
        <dbReference type="EMBL" id="OEF25895.1"/>
    </source>
</evidence>
<proteinExistence type="predicted"/>
<organism evidence="2 3">
    <name type="scientific">Vibrio rumoiensis 1S-45</name>
    <dbReference type="NCBI Taxonomy" id="1188252"/>
    <lineage>
        <taxon>Bacteria</taxon>
        <taxon>Pseudomonadati</taxon>
        <taxon>Pseudomonadota</taxon>
        <taxon>Gammaproteobacteria</taxon>
        <taxon>Vibrionales</taxon>
        <taxon>Vibrionaceae</taxon>
        <taxon>Vibrio</taxon>
    </lineage>
</organism>
<evidence type="ECO:0000313" key="3">
    <source>
        <dbReference type="Proteomes" id="UP000094070"/>
    </source>
</evidence>
<name>A0A1E5E3H1_9VIBR</name>